<organism evidence="1 2">
    <name type="scientific">Elysia crispata</name>
    <name type="common">lettuce slug</name>
    <dbReference type="NCBI Taxonomy" id="231223"/>
    <lineage>
        <taxon>Eukaryota</taxon>
        <taxon>Metazoa</taxon>
        <taxon>Spiralia</taxon>
        <taxon>Lophotrochozoa</taxon>
        <taxon>Mollusca</taxon>
        <taxon>Gastropoda</taxon>
        <taxon>Heterobranchia</taxon>
        <taxon>Euthyneura</taxon>
        <taxon>Panpulmonata</taxon>
        <taxon>Sacoglossa</taxon>
        <taxon>Placobranchoidea</taxon>
        <taxon>Plakobranchidae</taxon>
        <taxon>Elysia</taxon>
    </lineage>
</organism>
<sequence length="336" mass="37513">MNLRFGTFHLELVSSVNHPSPPLRHVYMLIFSQSRTFSCHEPSAGEFSGPSYPSAPTCVYVDILTVMNLRFGTFRLQLVSSVNHPSPPLRHVYMLIFSQSRTLSCHEPEVWNLSPSAGEFSGPSYLSAPTCVYVDILTVMNLRFGTFHLQLVSSVDHPTSELRHVYMLIFSQSRTLSCHEPSAGEFSGPSFLSAPTCVYVDILTVMNLRLGTFHLQLEQSLRSRITARRSETSTEPSVTGDVTGDGRACVALIAQRLCLVLLREHQHDESRQKLPKVATVNLQSRSRLLAFRRNVVFSKAEADISCSDHMMCETVETSVGIVRGGAVEYSDQLLDW</sequence>
<keyword evidence="2" id="KW-1185">Reference proteome</keyword>
<name>A0AAE1AEB6_9GAST</name>
<protein>
    <submittedName>
        <fullName evidence="1">Uncharacterized protein</fullName>
    </submittedName>
</protein>
<dbReference type="AlphaFoldDB" id="A0AAE1AEB6"/>
<proteinExistence type="predicted"/>
<comment type="caution">
    <text evidence="1">The sequence shown here is derived from an EMBL/GenBank/DDBJ whole genome shotgun (WGS) entry which is preliminary data.</text>
</comment>
<evidence type="ECO:0000313" key="2">
    <source>
        <dbReference type="Proteomes" id="UP001283361"/>
    </source>
</evidence>
<accession>A0AAE1AEB6</accession>
<gene>
    <name evidence="1" type="ORF">RRG08_013951</name>
</gene>
<dbReference type="Proteomes" id="UP001283361">
    <property type="component" value="Unassembled WGS sequence"/>
</dbReference>
<reference evidence="1" key="1">
    <citation type="journal article" date="2023" name="G3 (Bethesda)">
        <title>A reference genome for the long-term kleptoplast-retaining sea slug Elysia crispata morphotype clarki.</title>
        <authorList>
            <person name="Eastman K.E."/>
            <person name="Pendleton A.L."/>
            <person name="Shaikh M.A."/>
            <person name="Suttiyut T."/>
            <person name="Ogas R."/>
            <person name="Tomko P."/>
            <person name="Gavelis G."/>
            <person name="Widhalm J.R."/>
            <person name="Wisecaver J.H."/>
        </authorList>
    </citation>
    <scope>NUCLEOTIDE SEQUENCE</scope>
    <source>
        <strain evidence="1">ECLA1</strain>
    </source>
</reference>
<dbReference type="EMBL" id="JAWDGP010002044">
    <property type="protein sequence ID" value="KAK3785950.1"/>
    <property type="molecule type" value="Genomic_DNA"/>
</dbReference>
<evidence type="ECO:0000313" key="1">
    <source>
        <dbReference type="EMBL" id="KAK3785950.1"/>
    </source>
</evidence>